<name>A0ABV2G601_9FIRM</name>
<evidence type="ECO:0000313" key="1">
    <source>
        <dbReference type="EMBL" id="MET3573706.1"/>
    </source>
</evidence>
<keyword evidence="2" id="KW-1185">Reference proteome</keyword>
<accession>A0ABV2G601</accession>
<dbReference type="Proteomes" id="UP001549200">
    <property type="component" value="Unassembled WGS sequence"/>
</dbReference>
<sequence length="31" mass="3783">MPWGHKINQKKLLTTNDSYDMINTRWRKYSG</sequence>
<gene>
    <name evidence="1" type="ORF">ABID13_005373</name>
</gene>
<evidence type="ECO:0000313" key="2">
    <source>
        <dbReference type="Proteomes" id="UP001549200"/>
    </source>
</evidence>
<reference evidence="1 2" key="1">
    <citation type="submission" date="2024-06" db="EMBL/GenBank/DDBJ databases">
        <title>Genomic Encyclopedia of Type Strains, Phase IV (KMG-IV): sequencing the most valuable type-strain genomes for metagenomic binning, comparative biology and taxonomic classification.</title>
        <authorList>
            <person name="Goeker M."/>
        </authorList>
    </citation>
    <scope>NUCLEOTIDE SEQUENCE [LARGE SCALE GENOMIC DNA]</scope>
    <source>
        <strain evidence="1 2">DSM 19261</strain>
    </source>
</reference>
<organism evidence="1 2">
    <name type="scientific">Enterocloster citroniae</name>
    <dbReference type="NCBI Taxonomy" id="358743"/>
    <lineage>
        <taxon>Bacteria</taxon>
        <taxon>Bacillati</taxon>
        <taxon>Bacillota</taxon>
        <taxon>Clostridia</taxon>
        <taxon>Lachnospirales</taxon>
        <taxon>Lachnospiraceae</taxon>
        <taxon>Enterocloster</taxon>
    </lineage>
</organism>
<dbReference type="EMBL" id="JBEPLZ010000036">
    <property type="protein sequence ID" value="MET3573706.1"/>
    <property type="molecule type" value="Genomic_DNA"/>
</dbReference>
<proteinExistence type="predicted"/>
<protein>
    <submittedName>
        <fullName evidence="1">Uncharacterized protein</fullName>
    </submittedName>
</protein>
<comment type="caution">
    <text evidence="1">The sequence shown here is derived from an EMBL/GenBank/DDBJ whole genome shotgun (WGS) entry which is preliminary data.</text>
</comment>